<dbReference type="EnsemblMetazoa" id="Aqu2.1.19913_001">
    <property type="protein sequence ID" value="Aqu2.1.19913_001"/>
    <property type="gene ID" value="Aqu2.1.19913"/>
</dbReference>
<feature type="transmembrane region" description="Helical" evidence="1">
    <location>
        <begin position="108"/>
        <end position="126"/>
    </location>
</feature>
<feature type="transmembrane region" description="Helical" evidence="1">
    <location>
        <begin position="158"/>
        <end position="177"/>
    </location>
</feature>
<keyword evidence="1" id="KW-0472">Membrane</keyword>
<name>A0A1X7TX92_AMPQE</name>
<feature type="transmembrane region" description="Helical" evidence="1">
    <location>
        <begin position="37"/>
        <end position="57"/>
    </location>
</feature>
<evidence type="ECO:0000256" key="1">
    <source>
        <dbReference type="SAM" id="Phobius"/>
    </source>
</evidence>
<accession>A0A1X7TX92</accession>
<protein>
    <submittedName>
        <fullName evidence="2">Uncharacterized protein</fullName>
    </submittedName>
</protein>
<keyword evidence="1" id="KW-1133">Transmembrane helix</keyword>
<feature type="transmembrane region" description="Helical" evidence="1">
    <location>
        <begin position="183"/>
        <end position="205"/>
    </location>
</feature>
<organism evidence="2">
    <name type="scientific">Amphimedon queenslandica</name>
    <name type="common">Sponge</name>
    <dbReference type="NCBI Taxonomy" id="400682"/>
    <lineage>
        <taxon>Eukaryota</taxon>
        <taxon>Metazoa</taxon>
        <taxon>Porifera</taxon>
        <taxon>Demospongiae</taxon>
        <taxon>Heteroscleromorpha</taxon>
        <taxon>Haplosclerida</taxon>
        <taxon>Niphatidae</taxon>
        <taxon>Amphimedon</taxon>
    </lineage>
</organism>
<sequence>MCCTLPLKRDEFVRLIFPYAKRKGNNTVMFGFILSKYYINVLYLLIMGIICMAIWTFPSNIFLMLINTPNPHEATSISFGCYADQKKAKICFEFNYNFPGALNETTQALTFGWIVTSILTWIVLNVNDKVIQRIKNSNTGNSEINLQRYQCWLNRGNFIIRAAIITPVFIMAFKWLIYDEKELLLYIITPKYNLILMMISTAFTLDTKIRKEPESSYKGTILRQIEEAERGQPMEMKHTMIKEMAKMKCIRLLAREAAAGLDEREVENIVITTFNEIMESHREEESTT</sequence>
<evidence type="ECO:0000313" key="2">
    <source>
        <dbReference type="EnsemblMetazoa" id="Aqu2.1.19913_001"/>
    </source>
</evidence>
<reference evidence="2" key="1">
    <citation type="submission" date="2017-05" db="UniProtKB">
        <authorList>
            <consortium name="EnsemblMetazoa"/>
        </authorList>
    </citation>
    <scope>IDENTIFICATION</scope>
</reference>
<dbReference type="InParanoid" id="A0A1X7TX92"/>
<proteinExistence type="predicted"/>
<keyword evidence="1" id="KW-0812">Transmembrane</keyword>
<dbReference type="AlphaFoldDB" id="A0A1X7TX92"/>